<proteinExistence type="predicted"/>
<gene>
    <name evidence="1" type="ORF">NHX12_002015</name>
</gene>
<protein>
    <submittedName>
        <fullName evidence="1">Uncharacterized protein</fullName>
    </submittedName>
</protein>
<dbReference type="EMBL" id="JANIIK010000109">
    <property type="protein sequence ID" value="KAJ3598504.1"/>
    <property type="molecule type" value="Genomic_DNA"/>
</dbReference>
<organism evidence="1 2">
    <name type="scientific">Muraenolepis orangiensis</name>
    <name type="common">Patagonian moray cod</name>
    <dbReference type="NCBI Taxonomy" id="630683"/>
    <lineage>
        <taxon>Eukaryota</taxon>
        <taxon>Metazoa</taxon>
        <taxon>Chordata</taxon>
        <taxon>Craniata</taxon>
        <taxon>Vertebrata</taxon>
        <taxon>Euteleostomi</taxon>
        <taxon>Actinopterygii</taxon>
        <taxon>Neopterygii</taxon>
        <taxon>Teleostei</taxon>
        <taxon>Neoteleostei</taxon>
        <taxon>Acanthomorphata</taxon>
        <taxon>Zeiogadaria</taxon>
        <taxon>Gadariae</taxon>
        <taxon>Gadiformes</taxon>
        <taxon>Muraenolepidoidei</taxon>
        <taxon>Muraenolepididae</taxon>
        <taxon>Muraenolepis</taxon>
    </lineage>
</organism>
<comment type="caution">
    <text evidence="1">The sequence shown here is derived from an EMBL/GenBank/DDBJ whole genome shotgun (WGS) entry which is preliminary data.</text>
</comment>
<keyword evidence="2" id="KW-1185">Reference proteome</keyword>
<evidence type="ECO:0000313" key="2">
    <source>
        <dbReference type="Proteomes" id="UP001148018"/>
    </source>
</evidence>
<dbReference type="AlphaFoldDB" id="A0A9Q0DZM6"/>
<name>A0A9Q0DZM6_9TELE</name>
<sequence>MKGDGLWWSVVVPRQMVAEGWSIYDCKKWKWGIVNQFDGTTDHNLGELTSSDIHTKAIVPSVVWMENSGNGDETAIQYDFSDLTDGT</sequence>
<dbReference type="Proteomes" id="UP001148018">
    <property type="component" value="Unassembled WGS sequence"/>
</dbReference>
<reference evidence="1" key="1">
    <citation type="submission" date="2022-07" db="EMBL/GenBank/DDBJ databases">
        <title>Chromosome-level genome of Muraenolepis orangiensis.</title>
        <authorList>
            <person name="Kim J."/>
        </authorList>
    </citation>
    <scope>NUCLEOTIDE SEQUENCE</scope>
    <source>
        <strain evidence="1">KU_S4_2022</strain>
        <tissue evidence="1">Muscle</tissue>
    </source>
</reference>
<accession>A0A9Q0DZM6</accession>
<evidence type="ECO:0000313" key="1">
    <source>
        <dbReference type="EMBL" id="KAJ3598504.1"/>
    </source>
</evidence>